<comment type="caution">
    <text evidence="1">The sequence shown here is derived from an EMBL/GenBank/DDBJ whole genome shotgun (WGS) entry which is preliminary data.</text>
</comment>
<keyword evidence="2" id="KW-1185">Reference proteome</keyword>
<evidence type="ECO:0000313" key="1">
    <source>
        <dbReference type="EMBL" id="TDU31305.1"/>
    </source>
</evidence>
<organism evidence="1 2">
    <name type="scientific">Panacagrimonas perspica</name>
    <dbReference type="NCBI Taxonomy" id="381431"/>
    <lineage>
        <taxon>Bacteria</taxon>
        <taxon>Pseudomonadati</taxon>
        <taxon>Pseudomonadota</taxon>
        <taxon>Gammaproteobacteria</taxon>
        <taxon>Nevskiales</taxon>
        <taxon>Nevskiaceae</taxon>
        <taxon>Panacagrimonas</taxon>
    </lineage>
</organism>
<name>A0A4R7PB50_9GAMM</name>
<evidence type="ECO:0000313" key="2">
    <source>
        <dbReference type="Proteomes" id="UP000295341"/>
    </source>
</evidence>
<sequence length="68" mass="7536">MARGTKAPLYLRPARGLAPPGYAWTEMVCADERAATREFEEFSNMALAYQSLLRAQVAIEMARENTAA</sequence>
<protein>
    <submittedName>
        <fullName evidence="1">Uncharacterized protein</fullName>
    </submittedName>
</protein>
<dbReference type="EMBL" id="SOBT01000008">
    <property type="protein sequence ID" value="TDU31305.1"/>
    <property type="molecule type" value="Genomic_DNA"/>
</dbReference>
<gene>
    <name evidence="1" type="ORF">DFR24_0669</name>
</gene>
<reference evidence="1 2" key="1">
    <citation type="submission" date="2019-03" db="EMBL/GenBank/DDBJ databases">
        <title>Genomic Encyclopedia of Type Strains, Phase IV (KMG-IV): sequencing the most valuable type-strain genomes for metagenomic binning, comparative biology and taxonomic classification.</title>
        <authorList>
            <person name="Goeker M."/>
        </authorList>
    </citation>
    <scope>NUCLEOTIDE SEQUENCE [LARGE SCALE GENOMIC DNA]</scope>
    <source>
        <strain evidence="1 2">DSM 26377</strain>
    </source>
</reference>
<proteinExistence type="predicted"/>
<dbReference type="AlphaFoldDB" id="A0A4R7PB50"/>
<dbReference type="Proteomes" id="UP000295341">
    <property type="component" value="Unassembled WGS sequence"/>
</dbReference>
<accession>A0A4R7PB50</accession>